<dbReference type="EMBL" id="ADVR01000042">
    <property type="protein sequence ID" value="EFO80718.1"/>
    <property type="molecule type" value="Genomic_DNA"/>
</dbReference>
<dbReference type="SUPFAM" id="SSF75138">
    <property type="entry name" value="HprK N-terminal domain-like"/>
    <property type="match status" value="1"/>
</dbReference>
<dbReference type="Gene3D" id="3.40.1390.20">
    <property type="entry name" value="HprK N-terminal domain-like"/>
    <property type="match status" value="1"/>
</dbReference>
<dbReference type="PANTHER" id="PTHR21343:SF8">
    <property type="entry name" value="DRTGG DOMAIN-CONTAINING PROTEIN"/>
    <property type="match status" value="1"/>
</dbReference>
<dbReference type="CDD" id="cd03109">
    <property type="entry name" value="DTBS"/>
    <property type="match status" value="1"/>
</dbReference>
<comment type="caution">
    <text evidence="3">The sequence shown here is derived from an EMBL/GenBank/DDBJ whole genome shotgun (WGS) entry which is preliminary data.</text>
</comment>
<name>E1IDL0_9CHLR</name>
<dbReference type="InterPro" id="IPR028979">
    <property type="entry name" value="Ser_kin/Pase_Hpr-like_N_sf"/>
</dbReference>
<dbReference type="Proteomes" id="UP000054010">
    <property type="component" value="Unassembled WGS sequence"/>
</dbReference>
<protein>
    <submittedName>
        <fullName evidence="3">DRTGG domain-containing protein</fullName>
    </submittedName>
</protein>
<keyword evidence="4" id="KW-1185">Reference proteome</keyword>
<gene>
    <name evidence="3" type="ORF">OSCT_1411</name>
</gene>
<organism evidence="3 4">
    <name type="scientific">Oscillochloris trichoides DG-6</name>
    <dbReference type="NCBI Taxonomy" id="765420"/>
    <lineage>
        <taxon>Bacteria</taxon>
        <taxon>Bacillati</taxon>
        <taxon>Chloroflexota</taxon>
        <taxon>Chloroflexia</taxon>
        <taxon>Chloroflexales</taxon>
        <taxon>Chloroflexineae</taxon>
        <taxon>Oscillochloridaceae</taxon>
        <taxon>Oscillochloris</taxon>
    </lineage>
</organism>
<reference evidence="3 4" key="1">
    <citation type="journal article" date="2011" name="J. Bacteriol.">
        <title>Draft genome sequence of the anoxygenic filamentous phototrophic bacterium Oscillochloris trichoides subsp. DG-6.</title>
        <authorList>
            <person name="Kuznetsov B.B."/>
            <person name="Ivanovsky R.N."/>
            <person name="Keppen O.I."/>
            <person name="Sukhacheva M.V."/>
            <person name="Bumazhkin B.K."/>
            <person name="Patutina E.O."/>
            <person name="Beletsky A.V."/>
            <person name="Mardanov A.V."/>
            <person name="Baslerov R.V."/>
            <person name="Panteleeva A.N."/>
            <person name="Kolganova T.V."/>
            <person name="Ravin N.V."/>
            <person name="Skryabin K.G."/>
        </authorList>
    </citation>
    <scope>NUCLEOTIDE SEQUENCE [LARGE SCALE GENOMIC DNA]</scope>
    <source>
        <strain evidence="3 4">DG-6</strain>
    </source>
</reference>
<dbReference type="SUPFAM" id="SSF52540">
    <property type="entry name" value="P-loop containing nucleoside triphosphate hydrolases"/>
    <property type="match status" value="1"/>
</dbReference>
<dbReference type="PANTHER" id="PTHR21343">
    <property type="entry name" value="DETHIOBIOTIN SYNTHETASE"/>
    <property type="match status" value="1"/>
</dbReference>
<dbReference type="InterPro" id="IPR010766">
    <property type="entry name" value="DRTGG"/>
</dbReference>
<dbReference type="InterPro" id="IPR027417">
    <property type="entry name" value="P-loop_NTPase"/>
</dbReference>
<evidence type="ECO:0000256" key="1">
    <source>
        <dbReference type="ARBA" id="ARBA00022962"/>
    </source>
</evidence>
<keyword evidence="1" id="KW-0315">Glutamine amidotransferase</keyword>
<dbReference type="STRING" id="765420.OSCT_1411"/>
<dbReference type="HOGENOM" id="CLU_040984_0_0_0"/>
<feature type="domain" description="DRTGG" evidence="2">
    <location>
        <begin position="230"/>
        <end position="334"/>
    </location>
</feature>
<dbReference type="Pfam" id="PF07085">
    <property type="entry name" value="DRTGG"/>
    <property type="match status" value="1"/>
</dbReference>
<evidence type="ECO:0000259" key="2">
    <source>
        <dbReference type="Pfam" id="PF07085"/>
    </source>
</evidence>
<proteinExistence type="predicted"/>
<dbReference type="Gene3D" id="3.40.50.300">
    <property type="entry name" value="P-loop containing nucleotide triphosphate hydrolases"/>
    <property type="match status" value="1"/>
</dbReference>
<evidence type="ECO:0000313" key="3">
    <source>
        <dbReference type="EMBL" id="EFO80718.1"/>
    </source>
</evidence>
<accession>E1IDL0</accession>
<sequence length="373" mass="40908">MLGHQPTPPGTTNKEAAMATLYVASTETFVGKSAVCMGLLRRMQRDGFNIGYMKPVSVSVAHRADQVLDEDAAFIRETLGLSAPLDQIAPVLITPGVIESIMRGQPNNFAKALRDAYLSISRDKDVVVMEGTNTWSEGALVDLSADQVTDLLHAPGLLVSRYHTSLAVDTILSVQRYVGDRLIGVMLNQVEDPQRDFVQNRVVPFLESRGIPVFGILPHDSTLAGISVEELIEHLGGQLIGKREWCHKMVDSLMIGAMGAEASLSFFRRRSNKAVITGGDRSDLQLAALETSTNALVLTGNIRPAYQVMDRAEERQVPIIIVPDDTLVTVDRAESLFGRVRFHQASKLTHFINLMENHFDFGRLYEALGLAVG</sequence>
<dbReference type="eggNOG" id="COG0857">
    <property type="taxonomic scope" value="Bacteria"/>
</dbReference>
<dbReference type="Pfam" id="PF13500">
    <property type="entry name" value="AAA_26"/>
    <property type="match status" value="1"/>
</dbReference>
<dbReference type="AlphaFoldDB" id="E1IDL0"/>
<evidence type="ECO:0000313" key="4">
    <source>
        <dbReference type="Proteomes" id="UP000054010"/>
    </source>
</evidence>